<reference evidence="3" key="1">
    <citation type="journal article" date="2019" name="Int. J. Syst. Evol. Microbiol.">
        <title>The Global Catalogue of Microorganisms (GCM) 10K type strain sequencing project: providing services to taxonomists for standard genome sequencing and annotation.</title>
        <authorList>
            <consortium name="The Broad Institute Genomics Platform"/>
            <consortium name="The Broad Institute Genome Sequencing Center for Infectious Disease"/>
            <person name="Wu L."/>
            <person name="Ma J."/>
        </authorList>
    </citation>
    <scope>NUCLEOTIDE SEQUENCE [LARGE SCALE GENOMIC DNA]</scope>
    <source>
        <strain evidence="3">WYCCWR 13023</strain>
    </source>
</reference>
<evidence type="ECO:0000313" key="3">
    <source>
        <dbReference type="Proteomes" id="UP001595935"/>
    </source>
</evidence>
<proteinExistence type="predicted"/>
<dbReference type="RefSeq" id="WP_213259422.1">
    <property type="nucleotide sequence ID" value="NZ_JAGYWA010000007.1"/>
</dbReference>
<dbReference type="EMBL" id="JBHSGV010000007">
    <property type="protein sequence ID" value="MFC4749339.1"/>
    <property type="molecule type" value="Genomic_DNA"/>
</dbReference>
<evidence type="ECO:0000313" key="2">
    <source>
        <dbReference type="EMBL" id="MFC4749339.1"/>
    </source>
</evidence>
<sequence>MRKITLLLLAIALSSTSFAQKTDTNKKKVKISIPKSDFFKNIKTYNIIIQGDDTWEASFADKNTKTFEQNVTKNTIEDYSKKDAANPDVRVLMGFKGPAYKRADNGTYLLAGDFKYLVLGKNNEIIYDSGLNAKLYSPTYTNVKPTQNLANDLNNIGYNYLKLNNILENEKEFALNYGLFEKVEEFPELAEFNTKTDEFLNKIATNSLDQSYLTDLEKFYLGYVGKEYKKLKPKEYNKVIYLNLALTEMFALNFDKALEYLETAKQGAGMMSMWPDEAKANITSLTVVNQKDFPAKVENPTFDSAYYIYINGSVTQNGNTLTGKLKTDRFANREEGSILKSNDPTQSRVWLYKDNGEVDFVVVDAKTTIVTDKGLELRFISYNNAFILVEKTADSCFKKYESNAKEIYCEKDGKFEIKK</sequence>
<feature type="chain" id="PRO_5046831677" evidence="1">
    <location>
        <begin position="20"/>
        <end position="419"/>
    </location>
</feature>
<comment type="caution">
    <text evidence="2">The sequence shown here is derived from an EMBL/GenBank/DDBJ whole genome shotgun (WGS) entry which is preliminary data.</text>
</comment>
<keyword evidence="1" id="KW-0732">Signal</keyword>
<organism evidence="2 3">
    <name type="scientific">Flavobacterium branchiicola</name>
    <dbReference type="NCBI Taxonomy" id="1114875"/>
    <lineage>
        <taxon>Bacteria</taxon>
        <taxon>Pseudomonadati</taxon>
        <taxon>Bacteroidota</taxon>
        <taxon>Flavobacteriia</taxon>
        <taxon>Flavobacteriales</taxon>
        <taxon>Flavobacteriaceae</taxon>
        <taxon>Flavobacterium</taxon>
    </lineage>
</organism>
<name>A0ABV9PH26_9FLAO</name>
<evidence type="ECO:0000256" key="1">
    <source>
        <dbReference type="SAM" id="SignalP"/>
    </source>
</evidence>
<dbReference type="Proteomes" id="UP001595935">
    <property type="component" value="Unassembled WGS sequence"/>
</dbReference>
<gene>
    <name evidence="2" type="ORF">ACFO5S_17950</name>
</gene>
<protein>
    <submittedName>
        <fullName evidence="2">Uncharacterized protein</fullName>
    </submittedName>
</protein>
<accession>A0ABV9PH26</accession>
<feature type="signal peptide" evidence="1">
    <location>
        <begin position="1"/>
        <end position="19"/>
    </location>
</feature>
<keyword evidence="3" id="KW-1185">Reference proteome</keyword>